<dbReference type="PANTHER" id="PTHR10039">
    <property type="entry name" value="AMELOGENIN"/>
    <property type="match status" value="1"/>
</dbReference>
<feature type="domain" description="Nephrocystin 3-like N-terminal" evidence="2">
    <location>
        <begin position="63"/>
        <end position="231"/>
    </location>
</feature>
<evidence type="ECO:0000259" key="2">
    <source>
        <dbReference type="Pfam" id="PF24883"/>
    </source>
</evidence>
<keyword evidence="1" id="KW-0677">Repeat</keyword>
<dbReference type="InterPro" id="IPR056884">
    <property type="entry name" value="NPHP3-like_N"/>
</dbReference>
<dbReference type="PANTHER" id="PTHR10039:SF16">
    <property type="entry name" value="GPI INOSITOL-DEACYLASE"/>
    <property type="match status" value="1"/>
</dbReference>
<dbReference type="Proteomes" id="UP000807342">
    <property type="component" value="Unassembled WGS sequence"/>
</dbReference>
<proteinExistence type="predicted"/>
<accession>A0A9P5WYX5</accession>
<protein>
    <recommendedName>
        <fullName evidence="2">Nephrocystin 3-like N-terminal domain-containing protein</fullName>
    </recommendedName>
</protein>
<sequence>MSSGMFCGARHFILNQPQFVDNSSHANNTGNKGSGLNALLRASMREAFHDSSVRYPPPRCHPGTRQEFINNITKWGLGGSDQRLVLWMHGPAGVGKSAVAQSCADLFTLQNKLGASIFFSHPNERNDPGRLFTSISYQIAIRVDSYGDLLDYRIQRDQTLVTKSIKDQFQDLLVKPVSQLGAKGVDIGEWVIIVDGLDECEGREVQCDIIEMVATSVREKALPFRWIFFSRSEPHMVTSFTMNNMQSSALHLELRTLPNRRIPEDTTKEWFSGHMALWREIDVLVNLSAGLWIYPATIVRFVRDPDSSPVEQLSTVLALAKDSNRKASSGHPLTELDLFYTFIMRRIPSKILPIIQRILLLNHYLNYYFSSTFSSGLKGIRNVGLGIVIANALGLTEFHFRNACVSLHSVLTFESPPCGIRFYHASFMEFLGDVKRSKEFCFYSCLNTLRQEFVQRLNNVHAHSITGRPNPTITGIDVTWQSHNEGNSWLQPLELYRWLVAHLLGLCGWRGHPLDPSACIALLNFQFRRIPYLMPEKLFEFSLKGFGNNIPVKFRQRIVRRPYNPIVYLKKPDVVDWCDTWIVGEGKNKVVIWEQQSVVWIASYPNFSWSNH</sequence>
<evidence type="ECO:0000313" key="3">
    <source>
        <dbReference type="EMBL" id="KAF9440411.1"/>
    </source>
</evidence>
<gene>
    <name evidence="3" type="ORF">P691DRAFT_767801</name>
</gene>
<dbReference type="InterPro" id="IPR027417">
    <property type="entry name" value="P-loop_NTPase"/>
</dbReference>
<evidence type="ECO:0000256" key="1">
    <source>
        <dbReference type="ARBA" id="ARBA00022737"/>
    </source>
</evidence>
<organism evidence="3 4">
    <name type="scientific">Macrolepiota fuliginosa MF-IS2</name>
    <dbReference type="NCBI Taxonomy" id="1400762"/>
    <lineage>
        <taxon>Eukaryota</taxon>
        <taxon>Fungi</taxon>
        <taxon>Dikarya</taxon>
        <taxon>Basidiomycota</taxon>
        <taxon>Agaricomycotina</taxon>
        <taxon>Agaricomycetes</taxon>
        <taxon>Agaricomycetidae</taxon>
        <taxon>Agaricales</taxon>
        <taxon>Agaricineae</taxon>
        <taxon>Agaricaceae</taxon>
        <taxon>Macrolepiota</taxon>
    </lineage>
</organism>
<name>A0A9P5WYX5_9AGAR</name>
<dbReference type="Pfam" id="PF24883">
    <property type="entry name" value="NPHP3_N"/>
    <property type="match status" value="1"/>
</dbReference>
<evidence type="ECO:0000313" key="4">
    <source>
        <dbReference type="Proteomes" id="UP000807342"/>
    </source>
</evidence>
<keyword evidence="4" id="KW-1185">Reference proteome</keyword>
<dbReference type="SUPFAM" id="SSF52540">
    <property type="entry name" value="P-loop containing nucleoside triphosphate hydrolases"/>
    <property type="match status" value="1"/>
</dbReference>
<dbReference type="OrthoDB" id="4760524at2759"/>
<dbReference type="Gene3D" id="3.40.50.300">
    <property type="entry name" value="P-loop containing nucleotide triphosphate hydrolases"/>
    <property type="match status" value="1"/>
</dbReference>
<dbReference type="AlphaFoldDB" id="A0A9P5WYX5"/>
<dbReference type="EMBL" id="MU152550">
    <property type="protein sequence ID" value="KAF9440411.1"/>
    <property type="molecule type" value="Genomic_DNA"/>
</dbReference>
<comment type="caution">
    <text evidence="3">The sequence shown here is derived from an EMBL/GenBank/DDBJ whole genome shotgun (WGS) entry which is preliminary data.</text>
</comment>
<reference evidence="3" key="1">
    <citation type="submission" date="2020-11" db="EMBL/GenBank/DDBJ databases">
        <authorList>
            <consortium name="DOE Joint Genome Institute"/>
            <person name="Ahrendt S."/>
            <person name="Riley R."/>
            <person name="Andreopoulos W."/>
            <person name="Labutti K."/>
            <person name="Pangilinan J."/>
            <person name="Ruiz-Duenas F.J."/>
            <person name="Barrasa J.M."/>
            <person name="Sanchez-Garcia M."/>
            <person name="Camarero S."/>
            <person name="Miyauchi S."/>
            <person name="Serrano A."/>
            <person name="Linde D."/>
            <person name="Babiker R."/>
            <person name="Drula E."/>
            <person name="Ayuso-Fernandez I."/>
            <person name="Pacheco R."/>
            <person name="Padilla G."/>
            <person name="Ferreira P."/>
            <person name="Barriuso J."/>
            <person name="Kellner H."/>
            <person name="Castanera R."/>
            <person name="Alfaro M."/>
            <person name="Ramirez L."/>
            <person name="Pisabarro A.G."/>
            <person name="Kuo A."/>
            <person name="Tritt A."/>
            <person name="Lipzen A."/>
            <person name="He G."/>
            <person name="Yan M."/>
            <person name="Ng V."/>
            <person name="Cullen D."/>
            <person name="Martin F."/>
            <person name="Rosso M.-N."/>
            <person name="Henrissat B."/>
            <person name="Hibbett D."/>
            <person name="Martinez A.T."/>
            <person name="Grigoriev I.V."/>
        </authorList>
    </citation>
    <scope>NUCLEOTIDE SEQUENCE</scope>
    <source>
        <strain evidence="3">MF-IS2</strain>
    </source>
</reference>